<gene>
    <name evidence="2" type="ordered locus">RPC_2160</name>
</gene>
<proteinExistence type="predicted"/>
<evidence type="ECO:0000313" key="2">
    <source>
        <dbReference type="EMBL" id="ABD87714.1"/>
    </source>
</evidence>
<protein>
    <submittedName>
        <fullName evidence="2">Uncharacterized protein</fullName>
    </submittedName>
</protein>
<dbReference type="eggNOG" id="ENOG5031173">
    <property type="taxonomic scope" value="Bacteria"/>
</dbReference>
<feature type="region of interest" description="Disordered" evidence="1">
    <location>
        <begin position="84"/>
        <end position="110"/>
    </location>
</feature>
<dbReference type="RefSeq" id="WP_011472613.1">
    <property type="nucleotide sequence ID" value="NC_007925.1"/>
</dbReference>
<organism evidence="2">
    <name type="scientific">Rhodopseudomonas palustris (strain BisB18)</name>
    <dbReference type="NCBI Taxonomy" id="316056"/>
    <lineage>
        <taxon>Bacteria</taxon>
        <taxon>Pseudomonadati</taxon>
        <taxon>Pseudomonadota</taxon>
        <taxon>Alphaproteobacteria</taxon>
        <taxon>Hyphomicrobiales</taxon>
        <taxon>Nitrobacteraceae</taxon>
        <taxon>Rhodopseudomonas</taxon>
    </lineage>
</organism>
<evidence type="ECO:0000256" key="1">
    <source>
        <dbReference type="SAM" id="MobiDB-lite"/>
    </source>
</evidence>
<dbReference type="HOGENOM" id="CLU_173329_0_0_5"/>
<sequence>MNLIRRTLEIDAATDARLSEMAAERGQDVAAVLAEAVASLDSVVDLAGPDIGEDRRRLDAFNRTGLAVPLGDVKAWVASWGSADELPPLGRARSDDPAFARRRRGRRATA</sequence>
<reference evidence="2" key="1">
    <citation type="submission" date="2006-03" db="EMBL/GenBank/DDBJ databases">
        <title>Complete sequence of Rhodopseudomonas palustris BisB18.</title>
        <authorList>
            <consortium name="US DOE Joint Genome Institute"/>
            <person name="Copeland A."/>
            <person name="Lucas S."/>
            <person name="Lapidus A."/>
            <person name="Barry K."/>
            <person name="Detter J.C."/>
            <person name="Glavina del Rio T."/>
            <person name="Hammon N."/>
            <person name="Israni S."/>
            <person name="Dalin E."/>
            <person name="Tice H."/>
            <person name="Pitluck S."/>
            <person name="Chain P."/>
            <person name="Malfatti S."/>
            <person name="Shin M."/>
            <person name="Vergez L."/>
            <person name="Schmutz J."/>
            <person name="Larimer F."/>
            <person name="Land M."/>
            <person name="Hauser L."/>
            <person name="Pelletier D.A."/>
            <person name="Kyrpides N."/>
            <person name="Anderson I."/>
            <person name="Oda Y."/>
            <person name="Harwood C.S."/>
            <person name="Richardson P."/>
        </authorList>
    </citation>
    <scope>NUCLEOTIDE SEQUENCE [LARGE SCALE GENOMIC DNA]</scope>
    <source>
        <strain evidence="2">BisB18</strain>
    </source>
</reference>
<dbReference type="EMBL" id="CP000301">
    <property type="protein sequence ID" value="ABD87714.1"/>
    <property type="molecule type" value="Genomic_DNA"/>
</dbReference>
<dbReference type="AlphaFoldDB" id="Q216H2"/>
<accession>Q216H2</accession>
<feature type="compositionally biased region" description="Basic residues" evidence="1">
    <location>
        <begin position="100"/>
        <end position="110"/>
    </location>
</feature>
<dbReference type="KEGG" id="rpc:RPC_2160"/>
<dbReference type="STRING" id="316056.RPC_2160"/>
<name>Q216H2_RHOPB</name>